<dbReference type="Proteomes" id="UP000314981">
    <property type="component" value="Chromosome 13"/>
</dbReference>
<keyword evidence="23" id="KW-0472">Membrane</keyword>
<evidence type="ECO:0000256" key="16">
    <source>
        <dbReference type="ARBA" id="ARBA00023211"/>
    </source>
</evidence>
<dbReference type="InterPro" id="IPR008210">
    <property type="entry name" value="PEP_carboxykinase_N"/>
</dbReference>
<feature type="domain" description="Phosphoenolpyruvate carboxykinase C-terminal P-loop" evidence="24">
    <location>
        <begin position="295"/>
        <end position="429"/>
    </location>
</feature>
<dbReference type="GO" id="GO:0071333">
    <property type="term" value="P:cellular response to glucose stimulus"/>
    <property type="evidence" value="ECO:0007669"/>
    <property type="project" value="TreeGrafter"/>
</dbReference>
<dbReference type="GO" id="GO:0016301">
    <property type="term" value="F:kinase activity"/>
    <property type="evidence" value="ECO:0007669"/>
    <property type="project" value="UniProtKB-KW"/>
</dbReference>
<dbReference type="Gene3D" id="3.90.228.20">
    <property type="match status" value="1"/>
</dbReference>
<dbReference type="UniPathway" id="UPA00138"/>
<feature type="domain" description="Phosphoenolpyruvate carboxykinase C-terminal P-loop" evidence="24">
    <location>
        <begin position="430"/>
        <end position="464"/>
    </location>
</feature>
<evidence type="ECO:0000313" key="26">
    <source>
        <dbReference type="Ensembl" id="ENSBIXP00000016483.1"/>
    </source>
</evidence>
<keyword evidence="14" id="KW-0210">Decarboxylase</keyword>
<dbReference type="GO" id="GO:0019543">
    <property type="term" value="P:propionate catabolic process"/>
    <property type="evidence" value="ECO:0007669"/>
    <property type="project" value="TreeGrafter"/>
</dbReference>
<dbReference type="PANTHER" id="PTHR11561:SF18">
    <property type="entry name" value="PHOSPHOENOLPYRUVATE CARBOXYKINASE, CYTOSOLIC [GTP]"/>
    <property type="match status" value="1"/>
</dbReference>
<keyword evidence="17" id="KW-0456">Lyase</keyword>
<evidence type="ECO:0000256" key="21">
    <source>
        <dbReference type="ARBA" id="ARBA00049257"/>
    </source>
</evidence>
<comment type="similarity">
    <text evidence="4">Belongs to the phosphoenolpyruvate carboxykinase [GTP] family.</text>
</comment>
<keyword evidence="23" id="KW-0812">Transmembrane</keyword>
<dbReference type="CDD" id="cd00819">
    <property type="entry name" value="PEPCK_GTP"/>
    <property type="match status" value="1"/>
</dbReference>
<comment type="subunit">
    <text evidence="5">Monomer.</text>
</comment>
<feature type="transmembrane region" description="Helical" evidence="23">
    <location>
        <begin position="482"/>
        <end position="504"/>
    </location>
</feature>
<dbReference type="InterPro" id="IPR018091">
    <property type="entry name" value="PEP_carboxykin_GTP_CS"/>
</dbReference>
<dbReference type="GO" id="GO:0004613">
    <property type="term" value="F:phosphoenolpyruvate carboxykinase (GTP) activity"/>
    <property type="evidence" value="ECO:0007669"/>
    <property type="project" value="UniProtKB-EC"/>
</dbReference>
<evidence type="ECO:0000256" key="17">
    <source>
        <dbReference type="ARBA" id="ARBA00023239"/>
    </source>
</evidence>
<evidence type="ECO:0000256" key="12">
    <source>
        <dbReference type="ARBA" id="ARBA00022741"/>
    </source>
</evidence>
<evidence type="ECO:0000256" key="6">
    <source>
        <dbReference type="ARBA" id="ARBA00012306"/>
    </source>
</evidence>
<evidence type="ECO:0000256" key="4">
    <source>
        <dbReference type="ARBA" id="ARBA00005796"/>
    </source>
</evidence>
<dbReference type="GO" id="GO:0006094">
    <property type="term" value="P:gluconeogenesis"/>
    <property type="evidence" value="ECO:0007669"/>
    <property type="project" value="UniProtKB-UniPathway"/>
</dbReference>
<feature type="domain" description="Phosphoenolpyruvate carboxykinase GTP-utilising N-terminal" evidence="25">
    <location>
        <begin position="64"/>
        <end position="291"/>
    </location>
</feature>
<keyword evidence="15" id="KW-0342">GTP-binding</keyword>
<gene>
    <name evidence="26" type="primary">PCK1</name>
</gene>
<sequence length="667" mass="73144">MPEDQEDKCLPILNTGWVDGTGNLGIRAPQPSSAEMPPQLSDGLNYSAKIVRGSLDSLPQAVREFVESSAKLCRPDQVHICDGSEEENRQLLSHMEEEGVIKRLKKYDNCWLALTDPRDVARIESKTVIITREQRDTVPIPKNGLSQLGRWMSEEDFEKAFNIRFPGCMKGRTMYVIPFSMGPLGSPLSKIGIELTDSPYVVTSMRIMTRMGTSVLEALGDGEFVKCLHSVGCPLPLKKPLVNNWACNPELTLIAHLPDRREIISFGSGYGGNSLLGKKCFALRMASRLAKEEGWLAEHMLILGITNPKGQKKYFAAAFPSACGKTNLAMMNPTLPGWKVECVGDDIAWMKFDQQGNLRAINPENGFFGVAPGTSVRTNPNAIKTIQKNTIFTNVAETSDGGVYWEGIDQPLASGIKLISWKGKEWDPKDGVPLVYEALSWQHGVFVGAAMRSEATAAAEYKGESGQDLGPPRRDSDSSISVFLRLSVFSVALLLCLSLSLFLCLSVSLSLFLYLCVSLSLSVSISLSLSCPSVSLSLCLPVSLSVYAERYRKPGGCVNSKCAHSPVRPHLPTESPVNRQSHHARPLRHAPLLRLQLRPVPGTLAQHGPAPRSQAAQDLPCQLVPKGQGRQVPLARLRRELPGAGVDVQPRGRGRRRQAHAHRLHPR</sequence>
<dbReference type="GO" id="GO:0046327">
    <property type="term" value="P:glycerol biosynthetic process from pyruvate"/>
    <property type="evidence" value="ECO:0007669"/>
    <property type="project" value="TreeGrafter"/>
</dbReference>
<dbReference type="Gene3D" id="3.40.449.10">
    <property type="entry name" value="Phosphoenolpyruvate Carboxykinase, domain 1"/>
    <property type="match status" value="1"/>
</dbReference>
<comment type="pathway">
    <text evidence="3">Carbohydrate biosynthesis; gluconeogenesis.</text>
</comment>
<comment type="cofactor">
    <cofactor evidence="1">
        <name>Mn(2+)</name>
        <dbReference type="ChEBI" id="CHEBI:29035"/>
    </cofactor>
</comment>
<name>A0A4W2CX39_BOBOX</name>
<dbReference type="GO" id="GO:0071549">
    <property type="term" value="P:cellular response to dexamethasone stimulus"/>
    <property type="evidence" value="ECO:0007669"/>
    <property type="project" value="TreeGrafter"/>
</dbReference>
<evidence type="ECO:0000256" key="8">
    <source>
        <dbReference type="ARBA" id="ARBA00022490"/>
    </source>
</evidence>
<organism evidence="26 27">
    <name type="scientific">Bos indicus x Bos taurus</name>
    <name type="common">Hybrid cattle</name>
    <dbReference type="NCBI Taxonomy" id="30522"/>
    <lineage>
        <taxon>Eukaryota</taxon>
        <taxon>Metazoa</taxon>
        <taxon>Chordata</taxon>
        <taxon>Craniata</taxon>
        <taxon>Vertebrata</taxon>
        <taxon>Euteleostomi</taxon>
        <taxon>Mammalia</taxon>
        <taxon>Eutheria</taxon>
        <taxon>Laurasiatheria</taxon>
        <taxon>Artiodactyla</taxon>
        <taxon>Ruminantia</taxon>
        <taxon>Pecora</taxon>
        <taxon>Bovidae</taxon>
        <taxon>Bovinae</taxon>
        <taxon>Bos</taxon>
    </lineage>
</organism>
<dbReference type="PROSITE" id="PS00505">
    <property type="entry name" value="PEPCK_GTP"/>
    <property type="match status" value="1"/>
</dbReference>
<comment type="catalytic activity">
    <reaction evidence="21">
        <text>L-seryl-[protein] + GTP = O-phospho-L-seryl-[protein] + GDP + H(+)</text>
        <dbReference type="Rhea" id="RHEA:64020"/>
        <dbReference type="Rhea" id="RHEA-COMP:9863"/>
        <dbReference type="Rhea" id="RHEA-COMP:11604"/>
        <dbReference type="ChEBI" id="CHEBI:15378"/>
        <dbReference type="ChEBI" id="CHEBI:29999"/>
        <dbReference type="ChEBI" id="CHEBI:37565"/>
        <dbReference type="ChEBI" id="CHEBI:58189"/>
        <dbReference type="ChEBI" id="CHEBI:83421"/>
    </reaction>
    <physiologicalReaction direction="left-to-right" evidence="21">
        <dbReference type="Rhea" id="RHEA:64021"/>
    </physiologicalReaction>
</comment>
<dbReference type="PANTHER" id="PTHR11561">
    <property type="entry name" value="PHOSPHOENOLPYRUVATE CARBOXYKINASE"/>
    <property type="match status" value="1"/>
</dbReference>
<dbReference type="GO" id="GO:0030145">
    <property type="term" value="F:manganese ion binding"/>
    <property type="evidence" value="ECO:0007669"/>
    <property type="project" value="TreeGrafter"/>
</dbReference>
<dbReference type="Gene3D" id="2.170.8.10">
    <property type="entry name" value="Phosphoenolpyruvate Carboxykinase, domain 2"/>
    <property type="match status" value="1"/>
</dbReference>
<dbReference type="HAMAP" id="MF_00452">
    <property type="entry name" value="PEPCK_GTP"/>
    <property type="match status" value="1"/>
</dbReference>
<dbReference type="GO" id="GO:0032869">
    <property type="term" value="P:cellular response to insulin stimulus"/>
    <property type="evidence" value="ECO:0007669"/>
    <property type="project" value="TreeGrafter"/>
</dbReference>
<keyword evidence="27" id="KW-1185">Reference proteome</keyword>
<keyword evidence="16" id="KW-0464">Manganese</keyword>
<dbReference type="SUPFAM" id="SSF68923">
    <property type="entry name" value="PEP carboxykinase N-terminal domain"/>
    <property type="match status" value="1"/>
</dbReference>
<keyword evidence="9" id="KW-0597">Phosphoprotein</keyword>
<evidence type="ECO:0000256" key="5">
    <source>
        <dbReference type="ARBA" id="ARBA00011245"/>
    </source>
</evidence>
<dbReference type="GO" id="GO:0005525">
    <property type="term" value="F:GTP binding"/>
    <property type="evidence" value="ECO:0007669"/>
    <property type="project" value="UniProtKB-KW"/>
</dbReference>
<evidence type="ECO:0000256" key="15">
    <source>
        <dbReference type="ARBA" id="ARBA00023134"/>
    </source>
</evidence>
<dbReference type="NCBIfam" id="NF003253">
    <property type="entry name" value="PRK04210.1"/>
    <property type="match status" value="1"/>
</dbReference>
<keyword evidence="13" id="KW-0418">Kinase</keyword>
<evidence type="ECO:0000256" key="3">
    <source>
        <dbReference type="ARBA" id="ARBA00004742"/>
    </source>
</evidence>
<evidence type="ECO:0000256" key="11">
    <source>
        <dbReference type="ARBA" id="ARBA00022723"/>
    </source>
</evidence>
<comment type="subcellular location">
    <subcellularLocation>
        <location evidence="2">Cytoplasm</location>
    </subcellularLocation>
</comment>
<evidence type="ECO:0000256" key="19">
    <source>
        <dbReference type="ARBA" id="ARBA00042054"/>
    </source>
</evidence>
<dbReference type="EC" id="4.1.1.32" evidence="6"/>
<keyword evidence="11" id="KW-0479">Metal-binding</keyword>
<dbReference type="InterPro" id="IPR035078">
    <property type="entry name" value="PEP_carboxykinase_GTP_N"/>
</dbReference>
<evidence type="ECO:0000256" key="13">
    <source>
        <dbReference type="ARBA" id="ARBA00022777"/>
    </source>
</evidence>
<evidence type="ECO:0000256" key="14">
    <source>
        <dbReference type="ARBA" id="ARBA00022793"/>
    </source>
</evidence>
<evidence type="ECO:0000256" key="22">
    <source>
        <dbReference type="SAM" id="MobiDB-lite"/>
    </source>
</evidence>
<proteinExistence type="inferred from homology"/>
<dbReference type="GO" id="GO:0006107">
    <property type="term" value="P:oxaloacetate metabolic process"/>
    <property type="evidence" value="ECO:0007669"/>
    <property type="project" value="TreeGrafter"/>
</dbReference>
<evidence type="ECO:0000256" key="23">
    <source>
        <dbReference type="SAM" id="Phobius"/>
    </source>
</evidence>
<evidence type="ECO:0000259" key="25">
    <source>
        <dbReference type="Pfam" id="PF17297"/>
    </source>
</evidence>
<accession>A0A4W2CX39</accession>
<evidence type="ECO:0000256" key="9">
    <source>
        <dbReference type="ARBA" id="ARBA00022553"/>
    </source>
</evidence>
<dbReference type="InterPro" id="IPR035077">
    <property type="entry name" value="PEP_carboxykinase_GTP_C"/>
</dbReference>
<dbReference type="AlphaFoldDB" id="A0A4W2CX39"/>
<keyword evidence="10" id="KW-0808">Transferase</keyword>
<reference evidence="26" key="3">
    <citation type="submission" date="2025-09" db="UniProtKB">
        <authorList>
            <consortium name="Ensembl"/>
        </authorList>
    </citation>
    <scope>IDENTIFICATION</scope>
</reference>
<dbReference type="InterPro" id="IPR008209">
    <property type="entry name" value="PEP_carboxykinase_GTP"/>
</dbReference>
<dbReference type="FunFam" id="3.40.449.10:FF:000003">
    <property type="entry name" value="Phosphoenolpyruvate carboxykinase, cytosolic [GTP]"/>
    <property type="match status" value="1"/>
</dbReference>
<keyword evidence="8" id="KW-0963">Cytoplasm</keyword>
<comment type="catalytic activity">
    <reaction evidence="20">
        <text>oxaloacetate + GTP = phosphoenolpyruvate + GDP + CO2</text>
        <dbReference type="Rhea" id="RHEA:10388"/>
        <dbReference type="ChEBI" id="CHEBI:16452"/>
        <dbReference type="ChEBI" id="CHEBI:16526"/>
        <dbReference type="ChEBI" id="CHEBI:37565"/>
        <dbReference type="ChEBI" id="CHEBI:58189"/>
        <dbReference type="ChEBI" id="CHEBI:58702"/>
        <dbReference type="EC" id="4.1.1.32"/>
    </reaction>
    <physiologicalReaction direction="left-to-right" evidence="20">
        <dbReference type="Rhea" id="RHEA:10389"/>
    </physiologicalReaction>
    <physiologicalReaction direction="right-to-left" evidence="20">
        <dbReference type="Rhea" id="RHEA:10390"/>
    </physiologicalReaction>
</comment>
<evidence type="ECO:0000256" key="1">
    <source>
        <dbReference type="ARBA" id="ARBA00001936"/>
    </source>
</evidence>
<keyword evidence="23" id="KW-1133">Transmembrane helix</keyword>
<dbReference type="GO" id="GO:0042594">
    <property type="term" value="P:response to starvation"/>
    <property type="evidence" value="ECO:0007669"/>
    <property type="project" value="TreeGrafter"/>
</dbReference>
<dbReference type="GO" id="GO:0070365">
    <property type="term" value="P:hepatocyte differentiation"/>
    <property type="evidence" value="ECO:0007669"/>
    <property type="project" value="TreeGrafter"/>
</dbReference>
<dbReference type="SUPFAM" id="SSF53795">
    <property type="entry name" value="PEP carboxykinase-like"/>
    <property type="match status" value="1"/>
</dbReference>
<dbReference type="Pfam" id="PF00821">
    <property type="entry name" value="PEPCK_GTP"/>
    <property type="match status" value="2"/>
</dbReference>
<evidence type="ECO:0000256" key="10">
    <source>
        <dbReference type="ARBA" id="ARBA00022679"/>
    </source>
</evidence>
<keyword evidence="7" id="KW-0312">Gluconeogenesis</keyword>
<feature type="region of interest" description="Disordered" evidence="22">
    <location>
        <begin position="640"/>
        <end position="667"/>
    </location>
</feature>
<evidence type="ECO:0000256" key="18">
    <source>
        <dbReference type="ARBA" id="ARBA00040372"/>
    </source>
</evidence>
<dbReference type="GO" id="GO:0005829">
    <property type="term" value="C:cytosol"/>
    <property type="evidence" value="ECO:0007669"/>
    <property type="project" value="TreeGrafter"/>
</dbReference>
<dbReference type="Pfam" id="PF17297">
    <property type="entry name" value="PEPCK_N"/>
    <property type="match status" value="1"/>
</dbReference>
<evidence type="ECO:0000256" key="2">
    <source>
        <dbReference type="ARBA" id="ARBA00004496"/>
    </source>
</evidence>
<feature type="compositionally biased region" description="Basic residues" evidence="22">
    <location>
        <begin position="652"/>
        <end position="667"/>
    </location>
</feature>
<evidence type="ECO:0000256" key="20">
    <source>
        <dbReference type="ARBA" id="ARBA00047291"/>
    </source>
</evidence>
<dbReference type="InterPro" id="IPR013035">
    <property type="entry name" value="PEP_carboxykinase_C"/>
</dbReference>
<reference evidence="26" key="2">
    <citation type="submission" date="2025-08" db="UniProtKB">
        <authorList>
            <consortium name="Ensembl"/>
        </authorList>
    </citation>
    <scope>IDENTIFICATION</scope>
</reference>
<evidence type="ECO:0000313" key="27">
    <source>
        <dbReference type="Proteomes" id="UP000314981"/>
    </source>
</evidence>
<reference evidence="26 27" key="1">
    <citation type="submission" date="2018-11" db="EMBL/GenBank/DDBJ databases">
        <title>Haplotype-resolved cattle genomes.</title>
        <authorList>
            <person name="Low W.Y."/>
            <person name="Tearle R."/>
            <person name="Bickhart D.M."/>
            <person name="Rosen B.D."/>
            <person name="Koren S."/>
            <person name="Rhie A."/>
            <person name="Hiendleder S."/>
            <person name="Phillippy A.M."/>
            <person name="Smith T.P.L."/>
            <person name="Williams J.L."/>
        </authorList>
    </citation>
    <scope>NUCLEOTIDE SEQUENCE [LARGE SCALE GENOMIC DNA]</scope>
</reference>
<evidence type="ECO:0000259" key="24">
    <source>
        <dbReference type="Pfam" id="PF00821"/>
    </source>
</evidence>
<keyword evidence="12" id="KW-0547">Nucleotide-binding</keyword>
<evidence type="ECO:0000256" key="7">
    <source>
        <dbReference type="ARBA" id="ARBA00022432"/>
    </source>
</evidence>
<protein>
    <recommendedName>
        <fullName evidence="18">Phosphoenolpyruvate carboxykinase, cytosolic [GTP]</fullName>
        <ecNumber evidence="6">4.1.1.32</ecNumber>
    </recommendedName>
    <alternativeName>
        <fullName evidence="19">Serine-protein kinase PCK1</fullName>
    </alternativeName>
</protein>
<dbReference type="Ensembl" id="ENSBIXT00000028451.1">
    <property type="protein sequence ID" value="ENSBIXP00000016483.1"/>
    <property type="gene ID" value="ENSBIXG00000020665.1"/>
</dbReference>